<evidence type="ECO:0000256" key="3">
    <source>
        <dbReference type="ARBA" id="ARBA00034247"/>
    </source>
</evidence>
<evidence type="ECO:0000313" key="5">
    <source>
        <dbReference type="EMBL" id="MBK1621472.1"/>
    </source>
</evidence>
<protein>
    <recommendedName>
        <fullName evidence="2">diguanylate cyclase</fullName>
        <ecNumber evidence="2">2.7.7.65</ecNumber>
    </recommendedName>
</protein>
<dbReference type="PANTHER" id="PTHR45138">
    <property type="entry name" value="REGULATORY COMPONENTS OF SENSORY TRANSDUCTION SYSTEM"/>
    <property type="match status" value="1"/>
</dbReference>
<dbReference type="Pfam" id="PF10442">
    <property type="entry name" value="FIST_C"/>
    <property type="match status" value="1"/>
</dbReference>
<dbReference type="Gene3D" id="3.30.70.270">
    <property type="match status" value="1"/>
</dbReference>
<comment type="caution">
    <text evidence="5">The sequence shown here is derived from an EMBL/GenBank/DDBJ whole genome shotgun (WGS) entry which is preliminary data.</text>
</comment>
<name>A0A9X0WDM3_9GAMM</name>
<feature type="domain" description="GGDEF" evidence="4">
    <location>
        <begin position="448"/>
        <end position="583"/>
    </location>
</feature>
<dbReference type="InterPro" id="IPR043128">
    <property type="entry name" value="Rev_trsase/Diguanyl_cyclase"/>
</dbReference>
<dbReference type="SMART" id="SM01204">
    <property type="entry name" value="FIST_C"/>
    <property type="match status" value="1"/>
</dbReference>
<dbReference type="EMBL" id="NRRY01000077">
    <property type="protein sequence ID" value="MBK1621472.1"/>
    <property type="molecule type" value="Genomic_DNA"/>
</dbReference>
<dbReference type="SUPFAM" id="SSF55073">
    <property type="entry name" value="Nucleotide cyclase"/>
    <property type="match status" value="1"/>
</dbReference>
<dbReference type="SMART" id="SM00267">
    <property type="entry name" value="GGDEF"/>
    <property type="match status" value="1"/>
</dbReference>
<dbReference type="InterPro" id="IPR013702">
    <property type="entry name" value="FIST_domain_N"/>
</dbReference>
<dbReference type="PANTHER" id="PTHR45138:SF9">
    <property type="entry name" value="DIGUANYLATE CYCLASE DGCM-RELATED"/>
    <property type="match status" value="1"/>
</dbReference>
<dbReference type="GO" id="GO:0005886">
    <property type="term" value="C:plasma membrane"/>
    <property type="evidence" value="ECO:0007669"/>
    <property type="project" value="TreeGrafter"/>
</dbReference>
<sequence>MHQITVSIKNLKDLRGILSNDEVLTHSERSQSILAMVYTAYIDKSLLESISQIILGFSAKVTLVGATTTGEIDNGKTITRSTTITLLFLEATSVVPITIKSELGDEEEMAMSLRHQVLKISPKAVMLLTTPLSSDVSVLIQNFTKESFAFEVFGGGAGDYAHECTLLLSGTEVFTSGVVAICFIGSSFQLKKHTFVGWSPMSKEMTATRAQGNTLFTIDDKPAFDIYTKYLNIKDDSEFFANAIGFPLLTKTKGDYLAKVPVSVGSDGSLAFISSVREGETFRLGFFNPEIIKSNLQDIKSSLNAFTPEAIFLFTCGCRRFALADDIQLETQYLADIAPVSGFYTIGEFCDIQGEVPQMNLAFIAVGMKESITFKPHKALPERKKKISSDKFLTSHMTVVGRLLYFINVLNEELEQQAITDGLTHLYNRRHFDAIFSATIRIAKRHNKLLCFLMMDVDYFKQYNDYYGHQAGDKALIKVAHCLKKNAQRADDYCFRLGGEEFGVLYKAENKDHALSFANMLRKSIENMHIEHEKSEISSFITVSIGLACKETNTISNESDYYKEADDLLYQAKKSGRNRVKIN</sequence>
<gene>
    <name evidence="5" type="ORF">CKO42_24285</name>
</gene>
<evidence type="ECO:0000256" key="2">
    <source>
        <dbReference type="ARBA" id="ARBA00012528"/>
    </source>
</evidence>
<proteinExistence type="predicted"/>
<dbReference type="SMART" id="SM00897">
    <property type="entry name" value="FIST"/>
    <property type="match status" value="1"/>
</dbReference>
<dbReference type="InterPro" id="IPR029787">
    <property type="entry name" value="Nucleotide_cyclase"/>
</dbReference>
<dbReference type="InterPro" id="IPR000160">
    <property type="entry name" value="GGDEF_dom"/>
</dbReference>
<evidence type="ECO:0000259" key="4">
    <source>
        <dbReference type="PROSITE" id="PS50887"/>
    </source>
</evidence>
<keyword evidence="6" id="KW-1185">Reference proteome</keyword>
<dbReference type="AlphaFoldDB" id="A0A9X0WDM3"/>
<dbReference type="EC" id="2.7.7.65" evidence="2"/>
<dbReference type="PROSITE" id="PS50887">
    <property type="entry name" value="GGDEF"/>
    <property type="match status" value="1"/>
</dbReference>
<dbReference type="GO" id="GO:0052621">
    <property type="term" value="F:diguanylate cyclase activity"/>
    <property type="evidence" value="ECO:0007669"/>
    <property type="project" value="UniProtKB-EC"/>
</dbReference>
<evidence type="ECO:0000313" key="6">
    <source>
        <dbReference type="Proteomes" id="UP001138768"/>
    </source>
</evidence>
<dbReference type="CDD" id="cd01949">
    <property type="entry name" value="GGDEF"/>
    <property type="match status" value="1"/>
</dbReference>
<dbReference type="GO" id="GO:0043709">
    <property type="term" value="P:cell adhesion involved in single-species biofilm formation"/>
    <property type="evidence" value="ECO:0007669"/>
    <property type="project" value="TreeGrafter"/>
</dbReference>
<comment type="cofactor">
    <cofactor evidence="1">
        <name>Mg(2+)</name>
        <dbReference type="ChEBI" id="CHEBI:18420"/>
    </cofactor>
</comment>
<accession>A0A9X0WDM3</accession>
<dbReference type="GO" id="GO:1902201">
    <property type="term" value="P:negative regulation of bacterial-type flagellum-dependent cell motility"/>
    <property type="evidence" value="ECO:0007669"/>
    <property type="project" value="TreeGrafter"/>
</dbReference>
<dbReference type="Pfam" id="PF00990">
    <property type="entry name" value="GGDEF"/>
    <property type="match status" value="1"/>
</dbReference>
<reference evidence="5 6" key="1">
    <citation type="journal article" date="2020" name="Microorganisms">
        <title>Osmotic Adaptation and Compatible Solute Biosynthesis of Phototrophic Bacteria as Revealed from Genome Analyses.</title>
        <authorList>
            <person name="Imhoff J.F."/>
            <person name="Rahn T."/>
            <person name="Kunzel S."/>
            <person name="Keller A."/>
            <person name="Neulinger S.C."/>
        </authorList>
    </citation>
    <scope>NUCLEOTIDE SEQUENCE [LARGE SCALE GENOMIC DNA]</scope>
    <source>
        <strain evidence="5 6">DSM 25653</strain>
    </source>
</reference>
<dbReference type="InterPro" id="IPR019494">
    <property type="entry name" value="FIST_C"/>
</dbReference>
<comment type="catalytic activity">
    <reaction evidence="3">
        <text>2 GTP = 3',3'-c-di-GMP + 2 diphosphate</text>
        <dbReference type="Rhea" id="RHEA:24898"/>
        <dbReference type="ChEBI" id="CHEBI:33019"/>
        <dbReference type="ChEBI" id="CHEBI:37565"/>
        <dbReference type="ChEBI" id="CHEBI:58805"/>
        <dbReference type="EC" id="2.7.7.65"/>
    </reaction>
</comment>
<dbReference type="Proteomes" id="UP001138768">
    <property type="component" value="Unassembled WGS sequence"/>
</dbReference>
<dbReference type="Pfam" id="PF08495">
    <property type="entry name" value="FIST"/>
    <property type="match status" value="1"/>
</dbReference>
<dbReference type="NCBIfam" id="TIGR00254">
    <property type="entry name" value="GGDEF"/>
    <property type="match status" value="1"/>
</dbReference>
<evidence type="ECO:0000256" key="1">
    <source>
        <dbReference type="ARBA" id="ARBA00001946"/>
    </source>
</evidence>
<dbReference type="InterPro" id="IPR050469">
    <property type="entry name" value="Diguanylate_Cyclase"/>
</dbReference>
<dbReference type="FunFam" id="3.30.70.270:FF:000001">
    <property type="entry name" value="Diguanylate cyclase domain protein"/>
    <property type="match status" value="1"/>
</dbReference>
<organism evidence="5 6">
    <name type="scientific">Lamprobacter modestohalophilus</name>
    <dbReference type="NCBI Taxonomy" id="1064514"/>
    <lineage>
        <taxon>Bacteria</taxon>
        <taxon>Pseudomonadati</taxon>
        <taxon>Pseudomonadota</taxon>
        <taxon>Gammaproteobacteria</taxon>
        <taxon>Chromatiales</taxon>
        <taxon>Chromatiaceae</taxon>
        <taxon>Lamprobacter</taxon>
    </lineage>
</organism>